<evidence type="ECO:0000256" key="1">
    <source>
        <dbReference type="ARBA" id="ARBA00010406"/>
    </source>
</evidence>
<dbReference type="Gene3D" id="3.20.70.20">
    <property type="match status" value="1"/>
</dbReference>
<dbReference type="PANTHER" id="PTHR11573:SF28">
    <property type="entry name" value="RIBONUCLEOSIDE-DIPHOSPHATE REDUCTASE"/>
    <property type="match status" value="1"/>
</dbReference>
<organism evidence="12 13">
    <name type="scientific">Kluyveromyces lactis (strain ATCC 8585 / CBS 2359 / DSM 70799 / NBRC 1267 / NRRL Y-1140 / WM37)</name>
    <name type="common">Yeast</name>
    <name type="synonym">Candida sphaerica</name>
    <dbReference type="NCBI Taxonomy" id="284590"/>
    <lineage>
        <taxon>Eukaryota</taxon>
        <taxon>Fungi</taxon>
        <taxon>Dikarya</taxon>
        <taxon>Ascomycota</taxon>
        <taxon>Saccharomycotina</taxon>
        <taxon>Saccharomycetes</taxon>
        <taxon>Saccharomycetales</taxon>
        <taxon>Saccharomycetaceae</taxon>
        <taxon>Kluyveromyces</taxon>
    </lineage>
</organism>
<sequence>MTENIELWDASSSHKETFNKDKLKKFLQTLTFSLNAEYIELDTLVEKILVGIPNEPTERSKFVSYVAETVAGSTSAHPDYSILAARVEIRELHRIIGDATFTENLAKLRKISREVTEDATKRRKITRDLSKNLISDEFYQYALKFKDKIDQAIDKSRDYNFTYFGWKTLCKSYLMKRNNEQTHETPQFMFMRVALAIHGPFDDIDSVLETFELMSQKYFIHASPTLCNSGTVNQYLSSCFLVGMEDDSIDGIYKTLHKTALISKASGGVGIHVSNIRANGAYISGSNGTSNGLVPMLRVFNNTARYVDQGGNKRPGAFCIYLEPWHADIIDFLQLRKNHGKEEMRARDLFYALWIPDLFMKRVENNEDWSIFSPDEAPGLTDCYGDEFDKLYERYEKELIPRKKMKAQQIWSEILQSQTETGVPFMLYKDACNKKSNQKNLGVIKSSNLCCEIVEYSSPEEVAVCNLASVALPTYVNLSSDGPPVFDFVKLHHVVKVLVKNLDRTIDVGKYPVPEARNGNIRNRPLAIGVQGLADTFMLCRTPFESVDAATLNKQIFETIYHAAIEASTELAELFGHYESFPGSPASEGQLQFDLWSLNKDNYKFLFDDWDSLKSRITKGKGLRNSLLVGPMPTASTSQILGFTESFEPMTSNIYSRRVLSGEFTIINQYMVDDFCQLGIWNEKLKNRILRDNGSIQTIEGIPEEVKNLYKTVWETSQRKMIDLSSDRAPFIDQSQSLNLYLREPTMGKLTAMHFYTWKKGLKTGMYYLRTQAASRAIQFTLNDENTLLDKVTTKVKDSRPLHPKKFLGQYPKHANDDNHKADKILPIEDTYGIHDSTPLVCNIIEGSTCESCSG</sequence>
<dbReference type="GO" id="GO:0005524">
    <property type="term" value="F:ATP binding"/>
    <property type="evidence" value="ECO:0007669"/>
    <property type="project" value="UniProtKB-UniRule"/>
</dbReference>
<keyword evidence="3" id="KW-0021">Allosteric enzyme</keyword>
<keyword evidence="5 9" id="KW-0067">ATP-binding</keyword>
<dbReference type="AlphaFoldDB" id="Q6CLQ6"/>
<comment type="similarity">
    <text evidence="1 10">Belongs to the ribonucleoside diphosphate reductase large chain family.</text>
</comment>
<keyword evidence="6 10" id="KW-0560">Oxidoreductase</keyword>
<evidence type="ECO:0000256" key="4">
    <source>
        <dbReference type="ARBA" id="ARBA00022741"/>
    </source>
</evidence>
<reference evidence="12 13" key="1">
    <citation type="journal article" date="2004" name="Nature">
        <title>Genome evolution in yeasts.</title>
        <authorList>
            <consortium name="Genolevures"/>
            <person name="Dujon B."/>
            <person name="Sherman D."/>
            <person name="Fischer G."/>
            <person name="Durrens P."/>
            <person name="Casaregola S."/>
            <person name="Lafontaine I."/>
            <person name="de Montigny J."/>
            <person name="Marck C."/>
            <person name="Neuveglise C."/>
            <person name="Talla E."/>
            <person name="Goffard N."/>
            <person name="Frangeul L."/>
            <person name="Aigle M."/>
            <person name="Anthouard V."/>
            <person name="Babour A."/>
            <person name="Barbe V."/>
            <person name="Barnay S."/>
            <person name="Blanchin S."/>
            <person name="Beckerich J.M."/>
            <person name="Beyne E."/>
            <person name="Bleykasten C."/>
            <person name="Boisrame A."/>
            <person name="Boyer J."/>
            <person name="Cattolico L."/>
            <person name="Confanioleri F."/>
            <person name="de Daruvar A."/>
            <person name="Despons L."/>
            <person name="Fabre E."/>
            <person name="Fairhead C."/>
            <person name="Ferry-Dumazet H."/>
            <person name="Groppi A."/>
            <person name="Hantraye F."/>
            <person name="Hennequin C."/>
            <person name="Jauniaux N."/>
            <person name="Joyet P."/>
            <person name="Kachouri R."/>
            <person name="Kerrest A."/>
            <person name="Koszul R."/>
            <person name="Lemaire M."/>
            <person name="Lesur I."/>
            <person name="Ma L."/>
            <person name="Muller H."/>
            <person name="Nicaud J.M."/>
            <person name="Nikolski M."/>
            <person name="Oztas S."/>
            <person name="Ozier-Kalogeropoulos O."/>
            <person name="Pellenz S."/>
            <person name="Potier S."/>
            <person name="Richard G.F."/>
            <person name="Straub M.L."/>
            <person name="Suleau A."/>
            <person name="Swennene D."/>
            <person name="Tekaia F."/>
            <person name="Wesolowski-Louvel M."/>
            <person name="Westhof E."/>
            <person name="Wirth B."/>
            <person name="Zeniou-Meyer M."/>
            <person name="Zivanovic I."/>
            <person name="Bolotin-Fukuhara M."/>
            <person name="Thierry A."/>
            <person name="Bouchier C."/>
            <person name="Caudron B."/>
            <person name="Scarpelli C."/>
            <person name="Gaillardin C."/>
            <person name="Weissenbach J."/>
            <person name="Wincker P."/>
            <person name="Souciet J.L."/>
        </authorList>
    </citation>
    <scope>NUCLEOTIDE SEQUENCE [LARGE SCALE GENOMIC DNA]</scope>
    <source>
        <strain evidence="13">ATCC 8585 / CBS 2359 / DSM 70799 / NBRC 1267 / NRRL Y-1140 / WM37</strain>
    </source>
</reference>
<dbReference type="UniPathway" id="UPA00326"/>
<dbReference type="InterPro" id="IPR008926">
    <property type="entry name" value="RNR_R1-su_N"/>
</dbReference>
<dbReference type="CDD" id="cd01679">
    <property type="entry name" value="RNR_I"/>
    <property type="match status" value="1"/>
</dbReference>
<dbReference type="PROSITE" id="PS51161">
    <property type="entry name" value="ATP_CONE"/>
    <property type="match status" value="1"/>
</dbReference>
<evidence type="ECO:0000256" key="2">
    <source>
        <dbReference type="ARBA" id="ARBA00012274"/>
    </source>
</evidence>
<dbReference type="SUPFAM" id="SSF51998">
    <property type="entry name" value="PFL-like glycyl radical enzymes"/>
    <property type="match status" value="1"/>
</dbReference>
<comment type="catalytic activity">
    <reaction evidence="10">
        <text>a 2'-deoxyribonucleoside 5'-diphosphate + [thioredoxin]-disulfide + H2O = a ribonucleoside 5'-diphosphate + [thioredoxin]-dithiol</text>
        <dbReference type="Rhea" id="RHEA:23252"/>
        <dbReference type="Rhea" id="RHEA-COMP:10698"/>
        <dbReference type="Rhea" id="RHEA-COMP:10700"/>
        <dbReference type="ChEBI" id="CHEBI:15377"/>
        <dbReference type="ChEBI" id="CHEBI:29950"/>
        <dbReference type="ChEBI" id="CHEBI:50058"/>
        <dbReference type="ChEBI" id="CHEBI:57930"/>
        <dbReference type="ChEBI" id="CHEBI:73316"/>
        <dbReference type="EC" id="1.17.4.1"/>
    </reaction>
</comment>
<dbReference type="GO" id="GO:0004748">
    <property type="term" value="F:ribonucleoside-diphosphate reductase activity, thioredoxin disulfide as acceptor"/>
    <property type="evidence" value="ECO:0007669"/>
    <property type="project" value="UniProtKB-EC"/>
</dbReference>
<dbReference type="RefSeq" id="XP_455133.1">
    <property type="nucleotide sequence ID" value="XM_455133.1"/>
</dbReference>
<dbReference type="EMBL" id="CR382126">
    <property type="protein sequence ID" value="CAG97840.1"/>
    <property type="molecule type" value="Genomic_DNA"/>
</dbReference>
<keyword evidence="4 9" id="KW-0547">Nucleotide-binding</keyword>
<evidence type="ECO:0000256" key="5">
    <source>
        <dbReference type="ARBA" id="ARBA00022840"/>
    </source>
</evidence>
<evidence type="ECO:0000256" key="6">
    <source>
        <dbReference type="ARBA" id="ARBA00023002"/>
    </source>
</evidence>
<dbReference type="InParanoid" id="Q6CLQ6"/>
<dbReference type="GeneID" id="2895877"/>
<evidence type="ECO:0000256" key="7">
    <source>
        <dbReference type="ARBA" id="ARBA00023116"/>
    </source>
</evidence>
<proteinExistence type="inferred from homology"/>
<dbReference type="eggNOG" id="KOG1112">
    <property type="taxonomic scope" value="Eukaryota"/>
</dbReference>
<dbReference type="InterPro" id="IPR005144">
    <property type="entry name" value="ATP-cone_dom"/>
</dbReference>
<evidence type="ECO:0000256" key="10">
    <source>
        <dbReference type="RuleBase" id="RU003410"/>
    </source>
</evidence>
<dbReference type="STRING" id="284590.Q6CLQ6"/>
<keyword evidence="13" id="KW-1185">Reference proteome</keyword>
<feature type="domain" description="ATP-cone" evidence="11">
    <location>
        <begin position="3"/>
        <end position="98"/>
    </location>
</feature>
<evidence type="ECO:0000259" key="11">
    <source>
        <dbReference type="PROSITE" id="PS51161"/>
    </source>
</evidence>
<gene>
    <name evidence="12" type="ORF">KLLA0_F01188g</name>
</gene>
<accession>Q6CLQ6</accession>
<dbReference type="InterPro" id="IPR013509">
    <property type="entry name" value="RNR_lsu_N"/>
</dbReference>
<keyword evidence="7 10" id="KW-0215">Deoxyribonucleotide synthesis</keyword>
<dbReference type="PaxDb" id="284590-Q6CLQ6"/>
<dbReference type="PANTHER" id="PTHR11573">
    <property type="entry name" value="RIBONUCLEOSIDE-DIPHOSPHATE REDUCTASE LARGE CHAIN"/>
    <property type="match status" value="1"/>
</dbReference>
<dbReference type="SMR" id="Q6CLQ6"/>
<dbReference type="InterPro" id="IPR000788">
    <property type="entry name" value="RNR_lg_C"/>
</dbReference>
<evidence type="ECO:0000313" key="13">
    <source>
        <dbReference type="Proteomes" id="UP000000598"/>
    </source>
</evidence>
<dbReference type="OMA" id="FNVHCIR"/>
<dbReference type="Pfam" id="PF00317">
    <property type="entry name" value="Ribonuc_red_lgN"/>
    <property type="match status" value="1"/>
</dbReference>
<evidence type="ECO:0000256" key="9">
    <source>
        <dbReference type="PROSITE-ProRule" id="PRU00492"/>
    </source>
</evidence>
<dbReference type="InterPro" id="IPR039718">
    <property type="entry name" value="Rrm1"/>
</dbReference>
<comment type="function">
    <text evidence="8 10">Provides the precursors necessary for DNA synthesis. Catalyzes the biosynthesis of deoxyribonucleotides from the corresponding ribonucleotides.</text>
</comment>
<name>Q6CLQ6_KLULA</name>
<dbReference type="Pfam" id="PF02867">
    <property type="entry name" value="Ribonuc_red_lgC"/>
    <property type="match status" value="1"/>
</dbReference>
<dbReference type="SUPFAM" id="SSF48168">
    <property type="entry name" value="R1 subunit of ribonucleotide reductase, N-terminal domain"/>
    <property type="match status" value="1"/>
</dbReference>
<evidence type="ECO:0000256" key="8">
    <source>
        <dbReference type="ARBA" id="ARBA00024942"/>
    </source>
</evidence>
<dbReference type="InterPro" id="IPR013346">
    <property type="entry name" value="NrdE_NrdA_C"/>
</dbReference>
<dbReference type="KEGG" id="kla:KLLA0_F01188g"/>
<dbReference type="GO" id="GO:0009263">
    <property type="term" value="P:deoxyribonucleotide biosynthetic process"/>
    <property type="evidence" value="ECO:0007669"/>
    <property type="project" value="UniProtKB-KW"/>
</dbReference>
<dbReference type="Proteomes" id="UP000000598">
    <property type="component" value="Chromosome F"/>
</dbReference>
<dbReference type="EC" id="1.17.4.1" evidence="2 10"/>
<dbReference type="GO" id="GO:0005971">
    <property type="term" value="C:ribonucleoside-diphosphate reductase complex"/>
    <property type="evidence" value="ECO:0007669"/>
    <property type="project" value="TreeGrafter"/>
</dbReference>
<dbReference type="HOGENOM" id="CLU_000404_1_2_1"/>
<dbReference type="NCBIfam" id="TIGR02506">
    <property type="entry name" value="NrdE_NrdA"/>
    <property type="match status" value="1"/>
</dbReference>
<evidence type="ECO:0000256" key="3">
    <source>
        <dbReference type="ARBA" id="ARBA00022533"/>
    </source>
</evidence>
<protein>
    <recommendedName>
        <fullName evidence="2 10">Ribonucleoside-diphosphate reductase</fullName>
        <ecNumber evidence="2 10">1.17.4.1</ecNumber>
    </recommendedName>
</protein>
<evidence type="ECO:0000313" key="12">
    <source>
        <dbReference type="EMBL" id="CAG97840.1"/>
    </source>
</evidence>
<dbReference type="PRINTS" id="PR01183">
    <property type="entry name" value="RIBORDTASEM1"/>
</dbReference>